<keyword evidence="1" id="KW-1133">Transmembrane helix</keyword>
<dbReference type="Proteomes" id="UP000265703">
    <property type="component" value="Unassembled WGS sequence"/>
</dbReference>
<keyword evidence="1" id="KW-0812">Transmembrane</keyword>
<feature type="transmembrane region" description="Helical" evidence="1">
    <location>
        <begin position="60"/>
        <end position="80"/>
    </location>
</feature>
<dbReference type="AlphaFoldDB" id="A0A397T0X9"/>
<dbReference type="EMBL" id="QKYT01000165">
    <property type="protein sequence ID" value="RIA90979.1"/>
    <property type="molecule type" value="Genomic_DNA"/>
</dbReference>
<proteinExistence type="predicted"/>
<dbReference type="STRING" id="658196.A0A397T0X9"/>
<protein>
    <submittedName>
        <fullName evidence="2">Uncharacterized protein</fullName>
    </submittedName>
</protein>
<evidence type="ECO:0000313" key="3">
    <source>
        <dbReference type="Proteomes" id="UP000265703"/>
    </source>
</evidence>
<comment type="caution">
    <text evidence="2">The sequence shown here is derived from an EMBL/GenBank/DDBJ whole genome shotgun (WGS) entry which is preliminary data.</text>
</comment>
<evidence type="ECO:0000256" key="1">
    <source>
        <dbReference type="SAM" id="Phobius"/>
    </source>
</evidence>
<reference evidence="2 3" key="1">
    <citation type="submission" date="2018-06" db="EMBL/GenBank/DDBJ databases">
        <title>Comparative genomics reveals the genomic features of Rhizophagus irregularis, R. cerebriforme, R. diaphanum and Gigaspora rosea, and their symbiotic lifestyle signature.</title>
        <authorList>
            <person name="Morin E."/>
            <person name="San Clemente H."/>
            <person name="Chen E.C.H."/>
            <person name="De La Providencia I."/>
            <person name="Hainaut M."/>
            <person name="Kuo A."/>
            <person name="Kohler A."/>
            <person name="Murat C."/>
            <person name="Tang N."/>
            <person name="Roy S."/>
            <person name="Loubradou J."/>
            <person name="Henrissat B."/>
            <person name="Grigoriev I.V."/>
            <person name="Corradi N."/>
            <person name="Roux C."/>
            <person name="Martin F.M."/>
        </authorList>
    </citation>
    <scope>NUCLEOTIDE SEQUENCE [LARGE SCALE GENOMIC DNA]</scope>
    <source>
        <strain evidence="2 3">DAOM 227022</strain>
    </source>
</reference>
<accession>A0A397T0X9</accession>
<keyword evidence="1" id="KW-0472">Membrane</keyword>
<keyword evidence="3" id="KW-1185">Reference proteome</keyword>
<evidence type="ECO:0000313" key="2">
    <source>
        <dbReference type="EMBL" id="RIA90979.1"/>
    </source>
</evidence>
<name>A0A397T0X9_9GLOM</name>
<organism evidence="2 3">
    <name type="scientific">Glomus cerebriforme</name>
    <dbReference type="NCBI Taxonomy" id="658196"/>
    <lineage>
        <taxon>Eukaryota</taxon>
        <taxon>Fungi</taxon>
        <taxon>Fungi incertae sedis</taxon>
        <taxon>Mucoromycota</taxon>
        <taxon>Glomeromycotina</taxon>
        <taxon>Glomeromycetes</taxon>
        <taxon>Glomerales</taxon>
        <taxon>Glomeraceae</taxon>
        <taxon>Glomus</taxon>
    </lineage>
</organism>
<gene>
    <name evidence="2" type="ORF">C1645_805436</name>
</gene>
<sequence length="172" mass="19746">MSSEITKDFAIEGRISIPYDRYQYKSNIREDQIILRVDIKRKPYRGSSGVPENPHLWYRFRWILIVVIVGLFFLFIIWLLSARSIEGGKEPIKENGVSTSEITTGHQNKDISKSPGTTIDVNKIIEAKADCVQKQEIRVCQLTKLSDAEYISMGIKTISCRQTLCDEAKKFE</sequence>
<dbReference type="OrthoDB" id="2340087at2759"/>